<evidence type="ECO:0000256" key="1">
    <source>
        <dbReference type="SAM" id="MobiDB-lite"/>
    </source>
</evidence>
<keyword evidence="3" id="KW-1185">Reference proteome</keyword>
<dbReference type="AlphaFoldDB" id="A0A4Q9PVV1"/>
<name>A0A4Q9PVV1_9APHY</name>
<sequence>MSSARSVSDATASPFNSSIPPSNAIAKPLSPEGITSTDLYLKHFAYAKLGDFATEEFSAAAQRHSALFANQRYNLNMWSTLSREALLTLRRDSQVSSSAEASKRLHSPCLTIPRSHAAAASGTQTLHLPPGPRHAPPPRLSLQDRAVLPAPHPLCSVLPLTPPTPANVAIEMAKRAEESMCGSAPYDIGIGIYVKIPQVHGPSSSSSESPLPPPSQNNYTPRASHPSLPQLSPNSSPAKVDDSEAINSDLDDSDPDNAQEGIEGGTVDWSSHPCPGSMFHR</sequence>
<protein>
    <submittedName>
        <fullName evidence="2">Uncharacterized protein</fullName>
    </submittedName>
</protein>
<gene>
    <name evidence="2" type="ORF">BD310DRAFT_1013260</name>
</gene>
<dbReference type="STRING" id="114155.A0A4Q9PVV1"/>
<feature type="region of interest" description="Disordered" evidence="1">
    <location>
        <begin position="199"/>
        <end position="281"/>
    </location>
</feature>
<organism evidence="2 3">
    <name type="scientific">Dichomitus squalens</name>
    <dbReference type="NCBI Taxonomy" id="114155"/>
    <lineage>
        <taxon>Eukaryota</taxon>
        <taxon>Fungi</taxon>
        <taxon>Dikarya</taxon>
        <taxon>Basidiomycota</taxon>
        <taxon>Agaricomycotina</taxon>
        <taxon>Agaricomycetes</taxon>
        <taxon>Polyporales</taxon>
        <taxon>Polyporaceae</taxon>
        <taxon>Dichomitus</taxon>
    </lineage>
</organism>
<feature type="region of interest" description="Disordered" evidence="1">
    <location>
        <begin position="120"/>
        <end position="140"/>
    </location>
</feature>
<proteinExistence type="predicted"/>
<feature type="compositionally biased region" description="Pro residues" evidence="1">
    <location>
        <begin position="129"/>
        <end position="139"/>
    </location>
</feature>
<dbReference type="EMBL" id="ML145122">
    <property type="protein sequence ID" value="TBU58645.1"/>
    <property type="molecule type" value="Genomic_DNA"/>
</dbReference>
<evidence type="ECO:0000313" key="3">
    <source>
        <dbReference type="Proteomes" id="UP000292082"/>
    </source>
</evidence>
<evidence type="ECO:0000313" key="2">
    <source>
        <dbReference type="EMBL" id="TBU58645.1"/>
    </source>
</evidence>
<dbReference type="Proteomes" id="UP000292082">
    <property type="component" value="Unassembled WGS sequence"/>
</dbReference>
<feature type="compositionally biased region" description="Low complexity" evidence="1">
    <location>
        <begin position="224"/>
        <end position="237"/>
    </location>
</feature>
<reference evidence="2 3" key="1">
    <citation type="submission" date="2019-01" db="EMBL/GenBank/DDBJ databases">
        <title>Draft genome sequences of three monokaryotic isolates of the white-rot basidiomycete fungus Dichomitus squalens.</title>
        <authorList>
            <consortium name="DOE Joint Genome Institute"/>
            <person name="Lopez S.C."/>
            <person name="Andreopoulos B."/>
            <person name="Pangilinan J."/>
            <person name="Lipzen A."/>
            <person name="Riley R."/>
            <person name="Ahrendt S."/>
            <person name="Ng V."/>
            <person name="Barry K."/>
            <person name="Daum C."/>
            <person name="Grigoriev I.V."/>
            <person name="Hilden K.S."/>
            <person name="Makela M.R."/>
            <person name="de Vries R.P."/>
        </authorList>
    </citation>
    <scope>NUCLEOTIDE SEQUENCE [LARGE SCALE GENOMIC DNA]</scope>
    <source>
        <strain evidence="2 3">CBS 464.89</strain>
    </source>
</reference>
<accession>A0A4Q9PVV1</accession>